<dbReference type="InterPro" id="IPR038556">
    <property type="entry name" value="TAC_Gp13-like_sf"/>
</dbReference>
<keyword evidence="4" id="KW-1185">Reference proteome</keyword>
<dbReference type="Pfam" id="PF16459">
    <property type="entry name" value="Phage_TAC_13"/>
    <property type="match status" value="1"/>
</dbReference>
<protein>
    <recommendedName>
        <fullName evidence="5">Phage tail protein</fullName>
    </recommendedName>
</protein>
<dbReference type="InterPro" id="IPR024410">
    <property type="entry name" value="Phage_TAC_12"/>
</dbReference>
<evidence type="ECO:0008006" key="5">
    <source>
        <dbReference type="Google" id="ProtNLM"/>
    </source>
</evidence>
<dbReference type="GeneID" id="302269085"/>
<dbReference type="RefSeq" id="WP_062498526.1">
    <property type="nucleotide sequence ID" value="NZ_MXAN01000049.1"/>
</dbReference>
<evidence type="ECO:0000313" key="4">
    <source>
        <dbReference type="Proteomes" id="UP000254107"/>
    </source>
</evidence>
<proteinExistence type="predicted"/>
<sequence length="112" mass="11905">MSALNKAQLLAIICVSEPLVLKDVDGIGEIYIKRLTVSDQGEIAKKADANDNVGSGLVMIAHCVCDKDGKRLFADGDIKQLGTMSASHMTALVTAISEVNGFDDKLADIKKN</sequence>
<dbReference type="Proteomes" id="UP000254107">
    <property type="component" value="Unassembled WGS sequence"/>
</dbReference>
<evidence type="ECO:0000313" key="1">
    <source>
        <dbReference type="EMBL" id="OPH36504.1"/>
    </source>
</evidence>
<reference evidence="3" key="1">
    <citation type="submission" date="2017-03" db="EMBL/GenBank/DDBJ databases">
        <title>Draft genome sequence of Moraxella equi CCUG 4950T type strain.</title>
        <authorList>
            <person name="Salva-Serra F."/>
            <person name="Engstrom-Jakobsson H."/>
            <person name="Thorell K."/>
            <person name="Jaen-Luchoro D."/>
            <person name="Gonzales-Siles L."/>
            <person name="Karlsson R."/>
            <person name="Yazdan S."/>
            <person name="Boulund F."/>
            <person name="Johnning A."/>
            <person name="Engstrand L."/>
            <person name="Kristiansson E."/>
            <person name="Moore E."/>
        </authorList>
    </citation>
    <scope>NUCLEOTIDE SEQUENCE [LARGE SCALE GENOMIC DNA]</scope>
    <source>
        <strain evidence="3">CCUG 4441</strain>
    </source>
</reference>
<dbReference type="Gene3D" id="3.30.2220.20">
    <property type="entry name" value="Phage tail assembly chaperone gp13-like"/>
    <property type="match status" value="1"/>
</dbReference>
<reference evidence="2 4" key="3">
    <citation type="submission" date="2018-06" db="EMBL/GenBank/DDBJ databases">
        <authorList>
            <consortium name="Pathogen Informatics"/>
            <person name="Doyle S."/>
        </authorList>
    </citation>
    <scope>NUCLEOTIDE SEQUENCE [LARGE SCALE GENOMIC DNA]</scope>
    <source>
        <strain evidence="2 4">NCTC7911</strain>
    </source>
</reference>
<evidence type="ECO:0000313" key="2">
    <source>
        <dbReference type="EMBL" id="STY99051.1"/>
    </source>
</evidence>
<name>A0A1V4GV47_MORLA</name>
<organism evidence="1 3">
    <name type="scientific">Moraxella lacunata</name>
    <dbReference type="NCBI Taxonomy" id="477"/>
    <lineage>
        <taxon>Bacteria</taxon>
        <taxon>Pseudomonadati</taxon>
        <taxon>Pseudomonadota</taxon>
        <taxon>Gammaproteobacteria</taxon>
        <taxon>Moraxellales</taxon>
        <taxon>Moraxellaceae</taxon>
        <taxon>Moraxella</taxon>
    </lineage>
</organism>
<dbReference type="Proteomes" id="UP000191025">
    <property type="component" value="Unassembled WGS sequence"/>
</dbReference>
<dbReference type="AlphaFoldDB" id="A0A1V4GV47"/>
<dbReference type="EMBL" id="MXAN01000049">
    <property type="protein sequence ID" value="OPH36504.1"/>
    <property type="molecule type" value="Genomic_DNA"/>
</dbReference>
<evidence type="ECO:0000313" key="3">
    <source>
        <dbReference type="Proteomes" id="UP000191025"/>
    </source>
</evidence>
<gene>
    <name evidence="1" type="ORF">B5J94_07170</name>
    <name evidence="2" type="ORF">NCTC7911_00419</name>
</gene>
<reference evidence="1" key="2">
    <citation type="submission" date="2017-03" db="EMBL/GenBank/DDBJ databases">
        <authorList>
            <person name="Afonso C.L."/>
            <person name="Miller P.J."/>
            <person name="Scott M.A."/>
            <person name="Spackman E."/>
            <person name="Goraichik I."/>
            <person name="Dimitrov K.M."/>
            <person name="Suarez D.L."/>
            <person name="Swayne D.E."/>
        </authorList>
    </citation>
    <scope>NUCLEOTIDE SEQUENCE</scope>
    <source>
        <strain evidence="1">CCUG 4441</strain>
    </source>
</reference>
<dbReference type="EMBL" id="UGQC01000001">
    <property type="protein sequence ID" value="STY99051.1"/>
    <property type="molecule type" value="Genomic_DNA"/>
</dbReference>
<accession>A0A1V4GV47</accession>